<dbReference type="InterPro" id="IPR050789">
    <property type="entry name" value="Diverse_Enzym_Activities"/>
</dbReference>
<dbReference type="InterPro" id="IPR012338">
    <property type="entry name" value="Beta-lactam/transpept-like"/>
</dbReference>
<dbReference type="PANTHER" id="PTHR43283">
    <property type="entry name" value="BETA-LACTAMASE-RELATED"/>
    <property type="match status" value="1"/>
</dbReference>
<feature type="domain" description="Beta-lactamase-related" evidence="1">
    <location>
        <begin position="164"/>
        <end position="452"/>
    </location>
</feature>
<dbReference type="PANTHER" id="PTHR43283:SF7">
    <property type="entry name" value="BETA-LACTAMASE-RELATED DOMAIN-CONTAINING PROTEIN"/>
    <property type="match status" value="1"/>
</dbReference>
<dbReference type="InterPro" id="IPR001466">
    <property type="entry name" value="Beta-lactam-related"/>
</dbReference>
<protein>
    <submittedName>
        <fullName evidence="2">Serine hydrolase</fullName>
    </submittedName>
</protein>
<evidence type="ECO:0000313" key="2">
    <source>
        <dbReference type="EMBL" id="NIR73671.1"/>
    </source>
</evidence>
<organism evidence="2 3">
    <name type="scientific">Candidatus Kutchimonas denitrificans</name>
    <dbReference type="NCBI Taxonomy" id="3056748"/>
    <lineage>
        <taxon>Bacteria</taxon>
        <taxon>Pseudomonadati</taxon>
        <taxon>Gemmatimonadota</taxon>
        <taxon>Gemmatimonadia</taxon>
        <taxon>Candidatus Palauibacterales</taxon>
        <taxon>Candidatus Palauibacteraceae</taxon>
        <taxon>Candidatus Kutchimonas</taxon>
    </lineage>
</organism>
<name>A0AAE4Z7I0_9BACT</name>
<sequence>MHTRWNVPQWFVVLPLLASVGEPVIAQEAPANREARTFAAGFNAHHICAGIFVVGRVYERDAETVFQEDVVRFPDFGWRDDFRYQVDWEDRSVTVSGDDIAPQTAEYFGDQGCVILPEGADSVYFVPVDVTSTLPDPATQPWPTGDLDATGPPPPEIDRAALERALDAGLAAEGQNTRAIVVVYKGKIIGERYAPGWTKDTPQISWSMGKSLTAALFAILVGEGLYDVDDPAPIAAWHGSGDPRAEIRIKDLLRMSSGLDFDNFGVSDERSWSRANEHFLIYFDAVDVFEHAIDQPLRFPPNTEWRYRNSDPLTIGRVVRETVEGRGGNYHTFPQRALFDRIGMRNVVLETDAWGNFILTGYDFASARDWARFGLLHLWDGVWEGERVLPDGWVEFITTPAPANEGLAYGGLWWLNRGGALDRVPRDAYFAAGYMGQRTLVIPSRDMVIVRLGPNPGDSITSLNDLAGDVLDAVRVTADVGCGR</sequence>
<keyword evidence="2" id="KW-0378">Hydrolase</keyword>
<dbReference type="EMBL" id="JAACAK010000009">
    <property type="protein sequence ID" value="NIR73671.1"/>
    <property type="molecule type" value="Genomic_DNA"/>
</dbReference>
<dbReference type="AlphaFoldDB" id="A0AAE4Z7I0"/>
<dbReference type="SUPFAM" id="SSF56601">
    <property type="entry name" value="beta-lactamase/transpeptidase-like"/>
    <property type="match status" value="1"/>
</dbReference>
<evidence type="ECO:0000259" key="1">
    <source>
        <dbReference type="Pfam" id="PF00144"/>
    </source>
</evidence>
<gene>
    <name evidence="2" type="ORF">GWO12_00945</name>
</gene>
<proteinExistence type="predicted"/>
<accession>A0AAE4Z7I0</accession>
<reference evidence="2 3" key="1">
    <citation type="submission" date="2020-01" db="EMBL/GenBank/DDBJ databases">
        <title>Genomes assembled from Gulf of Kutch pelagic sediment metagenomes.</title>
        <authorList>
            <person name="Chandrashekar M."/>
            <person name="Mahajan M.S."/>
            <person name="Dave K.J."/>
            <person name="Vatsa P."/>
            <person name="Nathani N.M."/>
        </authorList>
    </citation>
    <scope>NUCLEOTIDE SEQUENCE [LARGE SCALE GENOMIC DNA]</scope>
    <source>
        <strain evidence="2">KS3-K002</strain>
    </source>
</reference>
<dbReference type="Pfam" id="PF00144">
    <property type="entry name" value="Beta-lactamase"/>
    <property type="match status" value="1"/>
</dbReference>
<dbReference type="Proteomes" id="UP000702544">
    <property type="component" value="Unassembled WGS sequence"/>
</dbReference>
<dbReference type="Gene3D" id="3.40.710.10">
    <property type="entry name" value="DD-peptidase/beta-lactamase superfamily"/>
    <property type="match status" value="1"/>
</dbReference>
<comment type="caution">
    <text evidence="2">The sequence shown here is derived from an EMBL/GenBank/DDBJ whole genome shotgun (WGS) entry which is preliminary data.</text>
</comment>
<evidence type="ECO:0000313" key="3">
    <source>
        <dbReference type="Proteomes" id="UP000702544"/>
    </source>
</evidence>
<dbReference type="GO" id="GO:0016787">
    <property type="term" value="F:hydrolase activity"/>
    <property type="evidence" value="ECO:0007669"/>
    <property type="project" value="UniProtKB-KW"/>
</dbReference>